<sequence>MVNTHSVVSEDILISPTDKRPGREGVSSANAAAKDAITPRVAGPDRSDLPTANKGASAATSASRPNLATITNYGEAASPSSTAAGLEPLTNGGSTSEARPSEVCPSVGREEARASLEAHVDSSSPGVTKHMALSLTDTGQIIPLANASQPSVTNTPEEPEGAQEKRGKAGGGNDILESFAEDHALKGEELIFYERKRKRRPP</sequence>
<feature type="region of interest" description="Disordered" evidence="1">
    <location>
        <begin position="1"/>
        <end position="128"/>
    </location>
</feature>
<dbReference type="AlphaFoldDB" id="A0AAD7RVT0"/>
<reference evidence="2" key="1">
    <citation type="journal article" date="2023" name="Science">
        <title>Genome structures resolve the early diversification of teleost fishes.</title>
        <authorList>
            <person name="Parey E."/>
            <person name="Louis A."/>
            <person name="Montfort J."/>
            <person name="Bouchez O."/>
            <person name="Roques C."/>
            <person name="Iampietro C."/>
            <person name="Lluch J."/>
            <person name="Castinel A."/>
            <person name="Donnadieu C."/>
            <person name="Desvignes T."/>
            <person name="Floi Bucao C."/>
            <person name="Jouanno E."/>
            <person name="Wen M."/>
            <person name="Mejri S."/>
            <person name="Dirks R."/>
            <person name="Jansen H."/>
            <person name="Henkel C."/>
            <person name="Chen W.J."/>
            <person name="Zahm M."/>
            <person name="Cabau C."/>
            <person name="Klopp C."/>
            <person name="Thompson A.W."/>
            <person name="Robinson-Rechavi M."/>
            <person name="Braasch I."/>
            <person name="Lecointre G."/>
            <person name="Bobe J."/>
            <person name="Postlethwait J.H."/>
            <person name="Berthelot C."/>
            <person name="Roest Crollius H."/>
            <person name="Guiguen Y."/>
        </authorList>
    </citation>
    <scope>NUCLEOTIDE SEQUENCE</scope>
    <source>
        <strain evidence="2">NC1722</strain>
    </source>
</reference>
<name>A0AAD7RVT0_9TELE</name>
<feature type="compositionally biased region" description="Basic and acidic residues" evidence="1">
    <location>
        <begin position="108"/>
        <end position="120"/>
    </location>
</feature>
<feature type="compositionally biased region" description="Polar residues" evidence="1">
    <location>
        <begin position="58"/>
        <end position="83"/>
    </location>
</feature>
<keyword evidence="3" id="KW-1185">Reference proteome</keyword>
<protein>
    <submittedName>
        <fullName evidence="2">Uncharacterized protein</fullName>
    </submittedName>
</protein>
<comment type="caution">
    <text evidence="2">The sequence shown here is derived from an EMBL/GenBank/DDBJ whole genome shotgun (WGS) entry which is preliminary data.</text>
</comment>
<accession>A0AAD7RVT0</accession>
<dbReference type="Proteomes" id="UP001221898">
    <property type="component" value="Unassembled WGS sequence"/>
</dbReference>
<evidence type="ECO:0000313" key="2">
    <source>
        <dbReference type="EMBL" id="KAJ8391269.1"/>
    </source>
</evidence>
<evidence type="ECO:0000256" key="1">
    <source>
        <dbReference type="SAM" id="MobiDB-lite"/>
    </source>
</evidence>
<evidence type="ECO:0000313" key="3">
    <source>
        <dbReference type="Proteomes" id="UP001221898"/>
    </source>
</evidence>
<organism evidence="2 3">
    <name type="scientific">Aldrovandia affinis</name>
    <dbReference type="NCBI Taxonomy" id="143900"/>
    <lineage>
        <taxon>Eukaryota</taxon>
        <taxon>Metazoa</taxon>
        <taxon>Chordata</taxon>
        <taxon>Craniata</taxon>
        <taxon>Vertebrata</taxon>
        <taxon>Euteleostomi</taxon>
        <taxon>Actinopterygii</taxon>
        <taxon>Neopterygii</taxon>
        <taxon>Teleostei</taxon>
        <taxon>Notacanthiformes</taxon>
        <taxon>Halosauridae</taxon>
        <taxon>Aldrovandia</taxon>
    </lineage>
</organism>
<gene>
    <name evidence="2" type="ORF">AAFF_G00095360</name>
</gene>
<feature type="compositionally biased region" description="Polar residues" evidence="1">
    <location>
        <begin position="146"/>
        <end position="156"/>
    </location>
</feature>
<feature type="region of interest" description="Disordered" evidence="1">
    <location>
        <begin position="145"/>
        <end position="181"/>
    </location>
</feature>
<proteinExistence type="predicted"/>
<dbReference type="EMBL" id="JAINUG010000160">
    <property type="protein sequence ID" value="KAJ8391269.1"/>
    <property type="molecule type" value="Genomic_DNA"/>
</dbReference>